<organism evidence="6">
    <name type="scientific">uncultured Gemmatimonadota bacterium</name>
    <dbReference type="NCBI Taxonomy" id="203437"/>
    <lineage>
        <taxon>Bacteria</taxon>
        <taxon>Pseudomonadati</taxon>
        <taxon>Gemmatimonadota</taxon>
        <taxon>environmental samples</taxon>
    </lineage>
</organism>
<dbReference type="InterPro" id="IPR006046">
    <property type="entry name" value="Alpha_amylase"/>
</dbReference>
<name>A0A6J4KJN8_9BACT</name>
<dbReference type="EMBL" id="CADCTV010000204">
    <property type="protein sequence ID" value="CAA9308055.1"/>
    <property type="molecule type" value="Genomic_DNA"/>
</dbReference>
<dbReference type="InterPro" id="IPR045857">
    <property type="entry name" value="O16G_dom_2"/>
</dbReference>
<evidence type="ECO:0000256" key="2">
    <source>
        <dbReference type="RuleBase" id="RU003615"/>
    </source>
</evidence>
<feature type="signal peptide" evidence="4">
    <location>
        <begin position="1"/>
        <end position="22"/>
    </location>
</feature>
<evidence type="ECO:0000313" key="6">
    <source>
        <dbReference type="EMBL" id="CAA9308055.1"/>
    </source>
</evidence>
<dbReference type="PANTHER" id="PTHR10357">
    <property type="entry name" value="ALPHA-AMYLASE FAMILY MEMBER"/>
    <property type="match status" value="1"/>
</dbReference>
<dbReference type="PANTHER" id="PTHR10357:SF179">
    <property type="entry name" value="NEUTRAL AND BASIC AMINO ACID TRANSPORT PROTEIN RBAT"/>
    <property type="match status" value="1"/>
</dbReference>
<proteinExistence type="inferred from homology"/>
<dbReference type="GO" id="GO:0043169">
    <property type="term" value="F:cation binding"/>
    <property type="evidence" value="ECO:0007669"/>
    <property type="project" value="InterPro"/>
</dbReference>
<dbReference type="Gene3D" id="3.20.20.80">
    <property type="entry name" value="Glycosidases"/>
    <property type="match status" value="1"/>
</dbReference>
<dbReference type="SMART" id="SM00642">
    <property type="entry name" value="Aamy"/>
    <property type="match status" value="1"/>
</dbReference>
<keyword evidence="6" id="KW-0413">Isomerase</keyword>
<comment type="catalytic activity">
    <reaction evidence="3">
        <text>Endohydrolysis of (1-&gt;4)-alpha-D-glucosidic linkages in polysaccharides containing three or more (1-&gt;4)-alpha-linked D-glucose units.</text>
        <dbReference type="EC" id="3.2.1.1"/>
    </reaction>
</comment>
<dbReference type="GO" id="GO:0016853">
    <property type="term" value="F:isomerase activity"/>
    <property type="evidence" value="ECO:0007669"/>
    <property type="project" value="UniProtKB-KW"/>
</dbReference>
<dbReference type="Pfam" id="PF00128">
    <property type="entry name" value="Alpha-amylase"/>
    <property type="match status" value="1"/>
</dbReference>
<dbReference type="InterPro" id="IPR006047">
    <property type="entry name" value="GH13_cat_dom"/>
</dbReference>
<comment type="similarity">
    <text evidence="1 2">Belongs to the glycosyl hydrolase 13 family.</text>
</comment>
<keyword evidence="3" id="KW-0378">Hydrolase</keyword>
<feature type="non-terminal residue" evidence="6">
    <location>
        <position position="355"/>
    </location>
</feature>
<evidence type="ECO:0000256" key="4">
    <source>
        <dbReference type="SAM" id="SignalP"/>
    </source>
</evidence>
<keyword evidence="3" id="KW-0119">Carbohydrate metabolism</keyword>
<feature type="domain" description="Glycosyl hydrolase family 13 catalytic" evidence="5">
    <location>
        <begin position="40"/>
        <end position="354"/>
    </location>
</feature>
<dbReference type="GO" id="GO:0009313">
    <property type="term" value="P:oligosaccharide catabolic process"/>
    <property type="evidence" value="ECO:0007669"/>
    <property type="project" value="TreeGrafter"/>
</dbReference>
<protein>
    <recommendedName>
        <fullName evidence="3">Alpha-amylase</fullName>
        <ecNumber evidence="3">3.2.1.1</ecNumber>
    </recommendedName>
</protein>
<evidence type="ECO:0000256" key="3">
    <source>
        <dbReference type="RuleBase" id="RU361134"/>
    </source>
</evidence>
<gene>
    <name evidence="6" type="ORF">AVDCRST_MAG89-937</name>
</gene>
<feature type="chain" id="PRO_5026899219" description="Alpha-amylase" evidence="4">
    <location>
        <begin position="23"/>
        <end position="355"/>
    </location>
</feature>
<dbReference type="GO" id="GO:0004556">
    <property type="term" value="F:alpha-amylase activity"/>
    <property type="evidence" value="ECO:0007669"/>
    <property type="project" value="UniProtKB-UniRule"/>
</dbReference>
<keyword evidence="3" id="KW-0326">Glycosidase</keyword>
<dbReference type="SUPFAM" id="SSF51445">
    <property type="entry name" value="(Trans)glycosidases"/>
    <property type="match status" value="1"/>
</dbReference>
<dbReference type="EC" id="3.2.1.1" evidence="3"/>
<dbReference type="InterPro" id="IPR017853">
    <property type="entry name" value="GH"/>
</dbReference>
<reference evidence="6" key="1">
    <citation type="submission" date="2020-02" db="EMBL/GenBank/DDBJ databases">
        <authorList>
            <person name="Meier V. D."/>
        </authorList>
    </citation>
    <scope>NUCLEOTIDE SEQUENCE</scope>
    <source>
        <strain evidence="6">AVDCRST_MAG89</strain>
    </source>
</reference>
<keyword evidence="4" id="KW-0732">Signal</keyword>
<dbReference type="PRINTS" id="PR00110">
    <property type="entry name" value="ALPHAAMYLASE"/>
</dbReference>
<evidence type="ECO:0000259" key="5">
    <source>
        <dbReference type="SMART" id="SM00642"/>
    </source>
</evidence>
<dbReference type="AlphaFoldDB" id="A0A6J4KJN8"/>
<evidence type="ECO:0000256" key="1">
    <source>
        <dbReference type="ARBA" id="ARBA00008061"/>
    </source>
</evidence>
<accession>A0A6J4KJN8</accession>
<dbReference type="Gene3D" id="3.90.400.10">
    <property type="entry name" value="Oligo-1,6-glucosidase, Domain 2"/>
    <property type="match status" value="1"/>
</dbReference>
<sequence>MKPIIAALFAVLACLPAASAQAQGTGTPARAWWSSSVCYHVFVRSFYDSDGDGIGDLNGLVQKLDYINDGNAQTRQDLGANCIWLMPVAESPSYHGYDVVDYYRVERDYGTADDFKRLMAEAHRRGIRVLVDLVLNHTSSEHPWFKHAAADPASPWRDWFLWTPTNPGVKGPWGQEVWYRSPSSDEQYFAVFWSGMPDLNFANPQVRAFTRDAARFWLREMGVDGFRLDAVAHFVEAGTQMKHAPGTFPVLRELASAVREISPNAFTIGEVWDSTGAMLPYYPDQLDSYFAFEGADAMLEAVRTGSARALFPAFMRLQREVPGHRWAPFLRNHDQTRTMTELGGDFAKARLAATF</sequence>